<dbReference type="PANTHER" id="PTHR47284">
    <property type="entry name" value="FATTY-ACID-BINDING PROTEIN 2"/>
    <property type="match status" value="1"/>
</dbReference>
<protein>
    <recommendedName>
        <fullName evidence="1">Chalcone isomerase domain-containing protein</fullName>
    </recommendedName>
</protein>
<name>A0A9W8J5U7_9AGAR</name>
<proteinExistence type="predicted"/>
<evidence type="ECO:0000259" key="1">
    <source>
        <dbReference type="Pfam" id="PF16035"/>
    </source>
</evidence>
<dbReference type="SUPFAM" id="SSF51197">
    <property type="entry name" value="Clavaminate synthase-like"/>
    <property type="match status" value="1"/>
</dbReference>
<dbReference type="Proteomes" id="UP001140091">
    <property type="component" value="Unassembled WGS sequence"/>
</dbReference>
<feature type="domain" description="Chalcone isomerase" evidence="1">
    <location>
        <begin position="96"/>
        <end position="123"/>
    </location>
</feature>
<dbReference type="InterPro" id="IPR008775">
    <property type="entry name" value="Phytyl_CoA_dOase-like"/>
</dbReference>
<evidence type="ECO:0000313" key="3">
    <source>
        <dbReference type="Proteomes" id="UP001140091"/>
    </source>
</evidence>
<dbReference type="Gene3D" id="3.50.70.10">
    <property type="match status" value="1"/>
</dbReference>
<dbReference type="EMBL" id="JANBPK010000919">
    <property type="protein sequence ID" value="KAJ2928797.1"/>
    <property type="molecule type" value="Genomic_DNA"/>
</dbReference>
<dbReference type="InterPro" id="IPR036298">
    <property type="entry name" value="Chalcone_isomerase_sf"/>
</dbReference>
<dbReference type="PANTHER" id="PTHR47284:SF3">
    <property type="entry name" value="FATTY-ACID-BINDING PROTEIN 2"/>
    <property type="match status" value="1"/>
</dbReference>
<gene>
    <name evidence="2" type="ORF">H1R20_g8195</name>
</gene>
<reference evidence="2" key="1">
    <citation type="submission" date="2022-06" db="EMBL/GenBank/DDBJ databases">
        <title>Genome Sequence of Candolleomyces eurysporus.</title>
        <authorList>
            <person name="Buettner E."/>
        </authorList>
    </citation>
    <scope>NUCLEOTIDE SEQUENCE</scope>
    <source>
        <strain evidence="2">VTCC 930004</strain>
    </source>
</reference>
<feature type="non-terminal residue" evidence="2">
    <location>
        <position position="578"/>
    </location>
</feature>
<organism evidence="2 3">
    <name type="scientific">Candolleomyces eurysporus</name>
    <dbReference type="NCBI Taxonomy" id="2828524"/>
    <lineage>
        <taxon>Eukaryota</taxon>
        <taxon>Fungi</taxon>
        <taxon>Dikarya</taxon>
        <taxon>Basidiomycota</taxon>
        <taxon>Agaricomycotina</taxon>
        <taxon>Agaricomycetes</taxon>
        <taxon>Agaricomycetidae</taxon>
        <taxon>Agaricales</taxon>
        <taxon>Agaricineae</taxon>
        <taxon>Psathyrellaceae</taxon>
        <taxon>Candolleomyces</taxon>
    </lineage>
</organism>
<feature type="domain" description="Chalcone isomerase" evidence="1">
    <location>
        <begin position="144"/>
        <end position="257"/>
    </location>
</feature>
<sequence>MSLLLKTLSLARSQCARTVARSHGPRSLSTLSTKPATKPFRSLLFAVGVGVTAVALSQTVHLDADTSPDDTVVDPATSIAFPKTLTVPAKTAIPPLSLVGLGVRTVSFIGLKVYSVGFYADLQNPNLHVPKDMNPEEKVRYIIQNTACVIRIVPTRSTGFTHLRDAFMRALQARLALAKKDGSMTEQEEYAISGPMRKLRSIFPNSPLAKHTPFDIFLSSPVPGQPRALVFRDMGSIEDDWVATEFVLHYFEGEGPSPPVNELPLNVLIAEDVSNFLENGYIIVNNAFTKEGAEEWLANLWPRLGFNPGDKSTWSKERVHMPAHRREKVETFAPKAWAAILDLLGGEDRVNEDNSTWGDSFIVNLGTPELESVKVDIPPQDLDNWHVDGDFFIHFLDSPEQALLVVPIFSDIQPRGGGTMISPDGLDLVAQYLAAHPEGVTPVDLKLIPSTSDGERECWSHLEEIKRCQKFVELTGQAGDVVLMHPLMMHSASKNYLRIPRVITNPPVALKEPFSFNRDDPAEYSLVERKTLRALGVEKLDFKPTTERRRIVPARVLIQQKMLEEEKSRLEARVENKA</sequence>
<dbReference type="InterPro" id="IPR016087">
    <property type="entry name" value="Chalcone_isomerase"/>
</dbReference>
<dbReference type="GO" id="GO:0016872">
    <property type="term" value="F:intramolecular lyase activity"/>
    <property type="evidence" value="ECO:0007669"/>
    <property type="project" value="InterPro"/>
</dbReference>
<dbReference type="InterPro" id="IPR016088">
    <property type="entry name" value="Chalcone_isomerase_3-sand"/>
</dbReference>
<keyword evidence="3" id="KW-1185">Reference proteome</keyword>
<dbReference type="Pfam" id="PF05721">
    <property type="entry name" value="PhyH"/>
    <property type="match status" value="1"/>
</dbReference>
<evidence type="ECO:0000313" key="2">
    <source>
        <dbReference type="EMBL" id="KAJ2928797.1"/>
    </source>
</evidence>
<dbReference type="SUPFAM" id="SSF54626">
    <property type="entry name" value="Chalcone isomerase"/>
    <property type="match status" value="1"/>
</dbReference>
<dbReference type="Pfam" id="PF16035">
    <property type="entry name" value="Chalcone_2"/>
    <property type="match status" value="2"/>
</dbReference>
<comment type="caution">
    <text evidence="2">The sequence shown here is derived from an EMBL/GenBank/DDBJ whole genome shotgun (WGS) entry which is preliminary data.</text>
</comment>
<dbReference type="Gene3D" id="2.60.120.620">
    <property type="entry name" value="q2cbj1_9rhob like domain"/>
    <property type="match status" value="1"/>
</dbReference>
<dbReference type="OrthoDB" id="4664297at2759"/>
<dbReference type="AlphaFoldDB" id="A0A9W8J5U7"/>
<accession>A0A9W8J5U7</accession>